<dbReference type="SUPFAM" id="SSF57716">
    <property type="entry name" value="Glucocorticoid receptor-like (DNA-binding domain)"/>
    <property type="match status" value="1"/>
</dbReference>
<keyword evidence="6" id="KW-0805">Transcription regulation</keyword>
<evidence type="ECO:0000256" key="4">
    <source>
        <dbReference type="ARBA" id="ARBA00022771"/>
    </source>
</evidence>
<dbReference type="GeneID" id="112054870"/>
<evidence type="ECO:0000256" key="1">
    <source>
        <dbReference type="ARBA" id="ARBA00004642"/>
    </source>
</evidence>
<dbReference type="Proteomes" id="UP001652582">
    <property type="component" value="Chromosome 5"/>
</dbReference>
<feature type="domain" description="THAP-type" evidence="13">
    <location>
        <begin position="1"/>
        <end position="85"/>
    </location>
</feature>
<name>A0A6J1NS75_BICAN</name>
<comment type="similarity">
    <text evidence="2">Belongs to the THAP1 family.</text>
</comment>
<protein>
    <submittedName>
        <fullName evidence="15 16">Uncharacterized protein LOC112054870</fullName>
    </submittedName>
</protein>
<dbReference type="PROSITE" id="PS50950">
    <property type="entry name" value="ZF_THAP"/>
    <property type="match status" value="1"/>
</dbReference>
<reference evidence="15 16" key="1">
    <citation type="submission" date="2025-05" db="UniProtKB">
        <authorList>
            <consortium name="RefSeq"/>
        </authorList>
    </citation>
    <scope>IDENTIFICATION</scope>
</reference>
<evidence type="ECO:0000256" key="11">
    <source>
        <dbReference type="ARBA" id="ARBA00023306"/>
    </source>
</evidence>
<evidence type="ECO:0000313" key="16">
    <source>
        <dbReference type="RefSeq" id="XP_023950565.2"/>
    </source>
</evidence>
<dbReference type="RefSeq" id="XP_023950565.2">
    <property type="nucleotide sequence ID" value="XM_024094797.2"/>
</dbReference>
<keyword evidence="7" id="KW-0175">Coiled coil</keyword>
<keyword evidence="3" id="KW-0479">Metal-binding</keyword>
<evidence type="ECO:0000256" key="2">
    <source>
        <dbReference type="ARBA" id="ARBA00006177"/>
    </source>
</evidence>
<keyword evidence="11" id="KW-0131">Cell cycle</keyword>
<dbReference type="PANTHER" id="PTHR46600:SF1">
    <property type="entry name" value="THAP DOMAIN-CONTAINING PROTEIN 1"/>
    <property type="match status" value="1"/>
</dbReference>
<keyword evidence="8 12" id="KW-0238">DNA-binding</keyword>
<dbReference type="OrthoDB" id="5982876at2759"/>
<dbReference type="Pfam" id="PF05485">
    <property type="entry name" value="THAP"/>
    <property type="match status" value="1"/>
</dbReference>
<keyword evidence="4 12" id="KW-0863">Zinc-finger</keyword>
<evidence type="ECO:0000256" key="10">
    <source>
        <dbReference type="ARBA" id="ARBA00023242"/>
    </source>
</evidence>
<dbReference type="KEGG" id="bany:112054870"/>
<evidence type="ECO:0000256" key="6">
    <source>
        <dbReference type="ARBA" id="ARBA00023015"/>
    </source>
</evidence>
<dbReference type="GO" id="GO:0043565">
    <property type="term" value="F:sequence-specific DNA binding"/>
    <property type="evidence" value="ECO:0007669"/>
    <property type="project" value="InterPro"/>
</dbReference>
<dbReference type="InterPro" id="IPR038441">
    <property type="entry name" value="THAP_Znf_sf"/>
</dbReference>
<accession>A0A6J1NS75</accession>
<dbReference type="Gene3D" id="6.20.210.20">
    <property type="entry name" value="THAP domain"/>
    <property type="match status" value="1"/>
</dbReference>
<evidence type="ECO:0000256" key="12">
    <source>
        <dbReference type="PROSITE-ProRule" id="PRU00309"/>
    </source>
</evidence>
<dbReference type="GO" id="GO:0008270">
    <property type="term" value="F:zinc ion binding"/>
    <property type="evidence" value="ECO:0007669"/>
    <property type="project" value="UniProtKB-KW"/>
</dbReference>
<evidence type="ECO:0000256" key="8">
    <source>
        <dbReference type="ARBA" id="ARBA00023125"/>
    </source>
</evidence>
<dbReference type="InterPro" id="IPR006612">
    <property type="entry name" value="THAP_Znf"/>
</dbReference>
<dbReference type="PANTHER" id="PTHR46600">
    <property type="entry name" value="THAP DOMAIN-CONTAINING"/>
    <property type="match status" value="1"/>
</dbReference>
<dbReference type="RefSeq" id="XP_023950564.2">
    <property type="nucleotide sequence ID" value="XM_024094796.2"/>
</dbReference>
<keyword evidence="9" id="KW-0804">Transcription</keyword>
<evidence type="ECO:0000256" key="7">
    <source>
        <dbReference type="ARBA" id="ARBA00023054"/>
    </source>
</evidence>
<evidence type="ECO:0000259" key="13">
    <source>
        <dbReference type="PROSITE" id="PS50950"/>
    </source>
</evidence>
<evidence type="ECO:0000313" key="14">
    <source>
        <dbReference type="Proteomes" id="UP001652582"/>
    </source>
</evidence>
<comment type="subcellular location">
    <subcellularLocation>
        <location evidence="1">Nucleus</location>
        <location evidence="1">Nucleoplasm</location>
    </subcellularLocation>
</comment>
<keyword evidence="10" id="KW-0539">Nucleus</keyword>
<dbReference type="SMART" id="SM00980">
    <property type="entry name" value="THAP"/>
    <property type="match status" value="1"/>
</dbReference>
<keyword evidence="14" id="KW-1185">Reference proteome</keyword>
<gene>
    <name evidence="15 16" type="primary">LOC112054870</name>
</gene>
<proteinExistence type="inferred from homology"/>
<evidence type="ECO:0000313" key="15">
    <source>
        <dbReference type="RefSeq" id="XP_023950564.2"/>
    </source>
</evidence>
<evidence type="ECO:0000256" key="3">
    <source>
        <dbReference type="ARBA" id="ARBA00022723"/>
    </source>
</evidence>
<dbReference type="AlphaFoldDB" id="A0A6J1NS75"/>
<evidence type="ECO:0000256" key="5">
    <source>
        <dbReference type="ARBA" id="ARBA00022833"/>
    </source>
</evidence>
<organism evidence="14 16">
    <name type="scientific">Bicyclus anynana</name>
    <name type="common">Squinting bush brown butterfly</name>
    <dbReference type="NCBI Taxonomy" id="110368"/>
    <lineage>
        <taxon>Eukaryota</taxon>
        <taxon>Metazoa</taxon>
        <taxon>Ecdysozoa</taxon>
        <taxon>Arthropoda</taxon>
        <taxon>Hexapoda</taxon>
        <taxon>Insecta</taxon>
        <taxon>Pterygota</taxon>
        <taxon>Neoptera</taxon>
        <taxon>Endopterygota</taxon>
        <taxon>Lepidoptera</taxon>
        <taxon>Glossata</taxon>
        <taxon>Ditrysia</taxon>
        <taxon>Papilionoidea</taxon>
        <taxon>Nymphalidae</taxon>
        <taxon>Satyrinae</taxon>
        <taxon>Satyrini</taxon>
        <taxon>Mycalesina</taxon>
        <taxon>Bicyclus</taxon>
    </lineage>
</organism>
<keyword evidence="5" id="KW-0862">Zinc</keyword>
<sequence length="158" mass="18008">MKCCVLDCETTAENVVEKTKPEAITVSFHDFPSDTNTRNLWLKSLCIKDPLPEDAKICSLHFLDDELQHKDGITKISDGAIPITLQFCTMCLDSQNMLYSMTKYKLEDIYKHLTGKPVFTYKHMKPAVCMTCLESLVDMNKFRLMGLKSRAILAQFGM</sequence>
<evidence type="ECO:0000256" key="9">
    <source>
        <dbReference type="ARBA" id="ARBA00023163"/>
    </source>
</evidence>
<dbReference type="InterPro" id="IPR026516">
    <property type="entry name" value="THAP1/10"/>
</dbReference>